<gene>
    <name evidence="9" type="ORF">SARC_16861</name>
</gene>
<keyword evidence="5 6" id="KW-0413">Isomerase</keyword>
<dbReference type="PANTHER" id="PTHR10290:SF3">
    <property type="entry name" value="DNA TOPOISOMERASE 1"/>
    <property type="match status" value="1"/>
</dbReference>
<dbReference type="PRINTS" id="PR00416">
    <property type="entry name" value="EUTPISMRASEI"/>
</dbReference>
<comment type="similarity">
    <text evidence="2 6">Belongs to the type IB topoisomerase family.</text>
</comment>
<keyword evidence="10" id="KW-1185">Reference proteome</keyword>
<dbReference type="InterPro" id="IPR001631">
    <property type="entry name" value="TopoI"/>
</dbReference>
<evidence type="ECO:0000256" key="4">
    <source>
        <dbReference type="ARBA" id="ARBA00023029"/>
    </source>
</evidence>
<dbReference type="eggNOG" id="KOG0981">
    <property type="taxonomic scope" value="Eukaryota"/>
</dbReference>
<dbReference type="InterPro" id="IPR011010">
    <property type="entry name" value="DNA_brk_join_enz"/>
</dbReference>
<feature type="active site" description="O-(3'-phospho-DNA)-tyrosine intermediate" evidence="6">
    <location>
        <position position="136"/>
    </location>
</feature>
<protein>
    <recommendedName>
        <fullName evidence="3">DNA topoisomerase</fullName>
        <ecNumber evidence="3">5.6.2.1</ecNumber>
    </recommendedName>
</protein>
<sequence>MMEGLTAKVFRTYNASITLQDELGKTVLKASATPIEKLAAYNAANRAVAILCNHQRAVPKAHDESMGKMQEQVKGWKKDLKDLKKEIKGLDKKSSAHEKMTKKISTLALRIQKKEVQIGDKEDNKSVALGTSKINYMDPRISVAWYVHDDCSE</sequence>
<evidence type="ECO:0000313" key="9">
    <source>
        <dbReference type="EMBL" id="KNC70607.1"/>
    </source>
</evidence>
<feature type="coiled-coil region" evidence="7">
    <location>
        <begin position="66"/>
        <end position="100"/>
    </location>
</feature>
<dbReference type="Pfam" id="PF01028">
    <property type="entry name" value="Topoisom_I"/>
    <property type="match status" value="1"/>
</dbReference>
<dbReference type="EC" id="5.6.2.1" evidence="3"/>
<dbReference type="InterPro" id="IPR013499">
    <property type="entry name" value="TopoI_euk"/>
</dbReference>
<dbReference type="SMART" id="SM00435">
    <property type="entry name" value="TOPEUc"/>
    <property type="match status" value="1"/>
</dbReference>
<evidence type="ECO:0000256" key="7">
    <source>
        <dbReference type="SAM" id="Coils"/>
    </source>
</evidence>
<evidence type="ECO:0000256" key="5">
    <source>
        <dbReference type="ARBA" id="ARBA00023235"/>
    </source>
</evidence>
<feature type="domain" description="DNA topoisomerase I eukaryotic-type" evidence="8">
    <location>
        <begin position="1"/>
        <end position="150"/>
    </location>
</feature>
<evidence type="ECO:0000256" key="2">
    <source>
        <dbReference type="ARBA" id="ARBA00006645"/>
    </source>
</evidence>
<proteinExistence type="inferred from homology"/>
<evidence type="ECO:0000256" key="1">
    <source>
        <dbReference type="ARBA" id="ARBA00000213"/>
    </source>
</evidence>
<dbReference type="InterPro" id="IPR014727">
    <property type="entry name" value="TopoI_cat_a/b-sub_euk"/>
</dbReference>
<dbReference type="STRING" id="667725.A0A0L0F1P3"/>
<dbReference type="Gene3D" id="1.10.132.10">
    <property type="match status" value="1"/>
</dbReference>
<dbReference type="OrthoDB" id="6278456at2759"/>
<dbReference type="PROSITE" id="PS00176">
    <property type="entry name" value="TOPO_IB_1"/>
    <property type="match status" value="1"/>
</dbReference>
<dbReference type="Proteomes" id="UP000054560">
    <property type="component" value="Unassembled WGS sequence"/>
</dbReference>
<dbReference type="GO" id="GO:0003917">
    <property type="term" value="F:DNA topoisomerase type I (single strand cut, ATP-independent) activity"/>
    <property type="evidence" value="ECO:0007669"/>
    <property type="project" value="UniProtKB-UniRule"/>
</dbReference>
<dbReference type="GeneID" id="25917365"/>
<keyword evidence="7" id="KW-0175">Coiled coil</keyword>
<comment type="catalytic activity">
    <reaction evidence="1 6">
        <text>ATP-independent breakage of single-stranded DNA, followed by passage and rejoining.</text>
        <dbReference type="EC" id="5.6.2.1"/>
    </reaction>
</comment>
<accession>A0A0L0F1P3</accession>
<name>A0A0L0F1P3_9EUKA</name>
<evidence type="ECO:0000256" key="3">
    <source>
        <dbReference type="ARBA" id="ARBA00012891"/>
    </source>
</evidence>
<keyword evidence="6" id="KW-0238">DNA-binding</keyword>
<dbReference type="GO" id="GO:0005730">
    <property type="term" value="C:nucleolus"/>
    <property type="evidence" value="ECO:0007669"/>
    <property type="project" value="TreeGrafter"/>
</dbReference>
<keyword evidence="4 6" id="KW-0799">Topoisomerase</keyword>
<evidence type="ECO:0000259" key="8">
    <source>
        <dbReference type="SMART" id="SM00435"/>
    </source>
</evidence>
<dbReference type="InterPro" id="IPR018521">
    <property type="entry name" value="TopoIB_AS"/>
</dbReference>
<dbReference type="RefSeq" id="XP_014144509.1">
    <property type="nucleotide sequence ID" value="XM_014289034.1"/>
</dbReference>
<dbReference type="GO" id="GO:0005694">
    <property type="term" value="C:chromosome"/>
    <property type="evidence" value="ECO:0007669"/>
    <property type="project" value="InterPro"/>
</dbReference>
<dbReference type="InterPro" id="IPR013500">
    <property type="entry name" value="TopoI_cat_euk"/>
</dbReference>
<evidence type="ECO:0000313" key="10">
    <source>
        <dbReference type="Proteomes" id="UP000054560"/>
    </source>
</evidence>
<dbReference type="GO" id="GO:0006265">
    <property type="term" value="P:DNA topological change"/>
    <property type="evidence" value="ECO:0007669"/>
    <property type="project" value="UniProtKB-UniRule"/>
</dbReference>
<dbReference type="PROSITE" id="PS52038">
    <property type="entry name" value="TOPO_IB_2"/>
    <property type="match status" value="1"/>
</dbReference>
<organism evidence="9 10">
    <name type="scientific">Sphaeroforma arctica JP610</name>
    <dbReference type="NCBI Taxonomy" id="667725"/>
    <lineage>
        <taxon>Eukaryota</taxon>
        <taxon>Ichthyosporea</taxon>
        <taxon>Ichthyophonida</taxon>
        <taxon>Sphaeroforma</taxon>
    </lineage>
</organism>
<dbReference type="InterPro" id="IPR025834">
    <property type="entry name" value="TopoI_C_dom"/>
</dbReference>
<dbReference type="GO" id="GO:0006260">
    <property type="term" value="P:DNA replication"/>
    <property type="evidence" value="ECO:0007669"/>
    <property type="project" value="TreeGrafter"/>
</dbReference>
<evidence type="ECO:0000256" key="6">
    <source>
        <dbReference type="PROSITE-ProRule" id="PRU01382"/>
    </source>
</evidence>
<dbReference type="EMBL" id="KQ250687">
    <property type="protein sequence ID" value="KNC70607.1"/>
    <property type="molecule type" value="Genomic_DNA"/>
</dbReference>
<reference evidence="9 10" key="1">
    <citation type="submission" date="2011-02" db="EMBL/GenBank/DDBJ databases">
        <title>The Genome Sequence of Sphaeroforma arctica JP610.</title>
        <authorList>
            <consortium name="The Broad Institute Genome Sequencing Platform"/>
            <person name="Russ C."/>
            <person name="Cuomo C."/>
            <person name="Young S.K."/>
            <person name="Zeng Q."/>
            <person name="Gargeya S."/>
            <person name="Alvarado L."/>
            <person name="Berlin A."/>
            <person name="Chapman S.B."/>
            <person name="Chen Z."/>
            <person name="Freedman E."/>
            <person name="Gellesch M."/>
            <person name="Goldberg J."/>
            <person name="Griggs A."/>
            <person name="Gujja S."/>
            <person name="Heilman E."/>
            <person name="Heiman D."/>
            <person name="Howarth C."/>
            <person name="Mehta T."/>
            <person name="Neiman D."/>
            <person name="Pearson M."/>
            <person name="Roberts A."/>
            <person name="Saif S."/>
            <person name="Shea T."/>
            <person name="Shenoy N."/>
            <person name="Sisk P."/>
            <person name="Stolte C."/>
            <person name="Sykes S."/>
            <person name="White J."/>
            <person name="Yandava C."/>
            <person name="Burger G."/>
            <person name="Gray M.W."/>
            <person name="Holland P.W.H."/>
            <person name="King N."/>
            <person name="Lang F.B.F."/>
            <person name="Roger A.J."/>
            <person name="Ruiz-Trillo I."/>
            <person name="Haas B."/>
            <person name="Nusbaum C."/>
            <person name="Birren B."/>
        </authorList>
    </citation>
    <scope>NUCLEOTIDE SEQUENCE [LARGE SCALE GENOMIC DNA]</scope>
    <source>
        <strain evidence="9 10">JP610</strain>
    </source>
</reference>
<dbReference type="SUPFAM" id="SSF56349">
    <property type="entry name" value="DNA breaking-rejoining enzymes"/>
    <property type="match status" value="1"/>
</dbReference>
<dbReference type="GO" id="GO:0007059">
    <property type="term" value="P:chromosome segregation"/>
    <property type="evidence" value="ECO:0007669"/>
    <property type="project" value="TreeGrafter"/>
</dbReference>
<dbReference type="GO" id="GO:0003677">
    <property type="term" value="F:DNA binding"/>
    <property type="evidence" value="ECO:0007669"/>
    <property type="project" value="UniProtKB-UniRule"/>
</dbReference>
<dbReference type="PANTHER" id="PTHR10290">
    <property type="entry name" value="DNA TOPOISOMERASE I"/>
    <property type="match status" value="1"/>
</dbReference>
<dbReference type="InterPro" id="IPR051062">
    <property type="entry name" value="Topoisomerase_IB"/>
</dbReference>
<dbReference type="AlphaFoldDB" id="A0A0L0F1P3"/>
<dbReference type="Pfam" id="PF14370">
    <property type="entry name" value="Topo_C_assoc"/>
    <property type="match status" value="1"/>
</dbReference>